<evidence type="ECO:0000313" key="3">
    <source>
        <dbReference type="Proteomes" id="UP000735302"/>
    </source>
</evidence>
<protein>
    <submittedName>
        <fullName evidence="2">Uncharacterized protein</fullName>
    </submittedName>
</protein>
<dbReference type="Proteomes" id="UP000735302">
    <property type="component" value="Unassembled WGS sequence"/>
</dbReference>
<dbReference type="EMBL" id="BLXT01006120">
    <property type="protein sequence ID" value="GFO29108.1"/>
    <property type="molecule type" value="Genomic_DNA"/>
</dbReference>
<sequence>MATITCRSHRQRNSRRTSKQPRRQSSQSDIRSFLRRGTAELWSAAQLSDDERVPKFFKANGYLQGLHRSDAVHISRARARRS</sequence>
<evidence type="ECO:0000313" key="2">
    <source>
        <dbReference type="EMBL" id="GFO29108.1"/>
    </source>
</evidence>
<feature type="compositionally biased region" description="Basic residues" evidence="1">
    <location>
        <begin position="7"/>
        <end position="22"/>
    </location>
</feature>
<name>A0AAV4CB73_9GAST</name>
<dbReference type="AlphaFoldDB" id="A0AAV4CB73"/>
<gene>
    <name evidence="2" type="ORF">PoB_005561300</name>
</gene>
<comment type="caution">
    <text evidence="2">The sequence shown here is derived from an EMBL/GenBank/DDBJ whole genome shotgun (WGS) entry which is preliminary data.</text>
</comment>
<feature type="region of interest" description="Disordered" evidence="1">
    <location>
        <begin position="1"/>
        <end position="30"/>
    </location>
</feature>
<accession>A0AAV4CB73</accession>
<evidence type="ECO:0000256" key="1">
    <source>
        <dbReference type="SAM" id="MobiDB-lite"/>
    </source>
</evidence>
<organism evidence="2 3">
    <name type="scientific">Plakobranchus ocellatus</name>
    <dbReference type="NCBI Taxonomy" id="259542"/>
    <lineage>
        <taxon>Eukaryota</taxon>
        <taxon>Metazoa</taxon>
        <taxon>Spiralia</taxon>
        <taxon>Lophotrochozoa</taxon>
        <taxon>Mollusca</taxon>
        <taxon>Gastropoda</taxon>
        <taxon>Heterobranchia</taxon>
        <taxon>Euthyneura</taxon>
        <taxon>Panpulmonata</taxon>
        <taxon>Sacoglossa</taxon>
        <taxon>Placobranchoidea</taxon>
        <taxon>Plakobranchidae</taxon>
        <taxon>Plakobranchus</taxon>
    </lineage>
</organism>
<reference evidence="2 3" key="1">
    <citation type="journal article" date="2021" name="Elife">
        <title>Chloroplast acquisition without the gene transfer in kleptoplastic sea slugs, Plakobranchus ocellatus.</title>
        <authorList>
            <person name="Maeda T."/>
            <person name="Takahashi S."/>
            <person name="Yoshida T."/>
            <person name="Shimamura S."/>
            <person name="Takaki Y."/>
            <person name="Nagai Y."/>
            <person name="Toyoda A."/>
            <person name="Suzuki Y."/>
            <person name="Arimoto A."/>
            <person name="Ishii H."/>
            <person name="Satoh N."/>
            <person name="Nishiyama T."/>
            <person name="Hasebe M."/>
            <person name="Maruyama T."/>
            <person name="Minagawa J."/>
            <person name="Obokata J."/>
            <person name="Shigenobu S."/>
        </authorList>
    </citation>
    <scope>NUCLEOTIDE SEQUENCE [LARGE SCALE GENOMIC DNA]</scope>
</reference>
<keyword evidence="3" id="KW-1185">Reference proteome</keyword>
<proteinExistence type="predicted"/>